<dbReference type="PANTHER" id="PTHR10434:SF64">
    <property type="entry name" value="1-ACYL-SN-GLYCEROL-3-PHOSPHATE ACYLTRANSFERASE-RELATED"/>
    <property type="match status" value="1"/>
</dbReference>
<name>A0A6I4HZZ1_9SPHI</name>
<evidence type="ECO:0000256" key="5">
    <source>
        <dbReference type="ARBA" id="ARBA00023315"/>
    </source>
</evidence>
<keyword evidence="4" id="KW-0443">Lipid metabolism</keyword>
<dbReference type="PANTHER" id="PTHR10434">
    <property type="entry name" value="1-ACYL-SN-GLYCEROL-3-PHOSPHATE ACYLTRANSFERASE"/>
    <property type="match status" value="1"/>
</dbReference>
<evidence type="ECO:0000313" key="8">
    <source>
        <dbReference type="Proteomes" id="UP000429232"/>
    </source>
</evidence>
<organism evidence="7 8">
    <name type="scientific">Mucilaginibacter ginkgonis</name>
    <dbReference type="NCBI Taxonomy" id="2682091"/>
    <lineage>
        <taxon>Bacteria</taxon>
        <taxon>Pseudomonadati</taxon>
        <taxon>Bacteroidota</taxon>
        <taxon>Sphingobacteriia</taxon>
        <taxon>Sphingobacteriales</taxon>
        <taxon>Sphingobacteriaceae</taxon>
        <taxon>Mucilaginibacter</taxon>
    </lineage>
</organism>
<dbReference type="RefSeq" id="WP_157524814.1">
    <property type="nucleotide sequence ID" value="NZ_CP066775.1"/>
</dbReference>
<keyword evidence="8" id="KW-1185">Reference proteome</keyword>
<feature type="domain" description="Phospholipid/glycerol acyltransferase" evidence="6">
    <location>
        <begin position="75"/>
        <end position="194"/>
    </location>
</feature>
<dbReference type="GO" id="GO:0003841">
    <property type="term" value="F:1-acylglycerol-3-phosphate O-acyltransferase activity"/>
    <property type="evidence" value="ECO:0007669"/>
    <property type="project" value="TreeGrafter"/>
</dbReference>
<keyword evidence="2" id="KW-0444">Lipid biosynthesis</keyword>
<evidence type="ECO:0000256" key="4">
    <source>
        <dbReference type="ARBA" id="ARBA00023098"/>
    </source>
</evidence>
<dbReference type="GO" id="GO:0006654">
    <property type="term" value="P:phosphatidic acid biosynthetic process"/>
    <property type="evidence" value="ECO:0007669"/>
    <property type="project" value="TreeGrafter"/>
</dbReference>
<evidence type="ECO:0000256" key="2">
    <source>
        <dbReference type="ARBA" id="ARBA00022516"/>
    </source>
</evidence>
<evidence type="ECO:0000256" key="1">
    <source>
        <dbReference type="ARBA" id="ARBA00005189"/>
    </source>
</evidence>
<protein>
    <submittedName>
        <fullName evidence="7">1-acyl-sn-glycerol-3-phosphate acyltransferase</fullName>
    </submittedName>
</protein>
<dbReference type="Pfam" id="PF01553">
    <property type="entry name" value="Acyltransferase"/>
    <property type="match status" value="1"/>
</dbReference>
<gene>
    <name evidence="7" type="ORF">GO620_016070</name>
</gene>
<keyword evidence="5 7" id="KW-0012">Acyltransferase</keyword>
<evidence type="ECO:0000256" key="3">
    <source>
        <dbReference type="ARBA" id="ARBA00022679"/>
    </source>
</evidence>
<evidence type="ECO:0000259" key="6">
    <source>
        <dbReference type="SMART" id="SM00563"/>
    </source>
</evidence>
<dbReference type="KEGG" id="mgik:GO620_016070"/>
<dbReference type="InterPro" id="IPR002123">
    <property type="entry name" value="Plipid/glycerol_acylTrfase"/>
</dbReference>
<accession>A0A6I4HZZ1</accession>
<dbReference type="EMBL" id="CP066775">
    <property type="protein sequence ID" value="QQL49665.1"/>
    <property type="molecule type" value="Genomic_DNA"/>
</dbReference>
<proteinExistence type="predicted"/>
<dbReference type="AlphaFoldDB" id="A0A6I4HZZ1"/>
<keyword evidence="3 7" id="KW-0808">Transferase</keyword>
<comment type="pathway">
    <text evidence="1">Lipid metabolism.</text>
</comment>
<reference evidence="7 8" key="1">
    <citation type="submission" date="2020-12" db="EMBL/GenBank/DDBJ databases">
        <title>HMF7856_wgs.fasta genome submission.</title>
        <authorList>
            <person name="Kang H."/>
            <person name="Kim H."/>
            <person name="Joh K."/>
        </authorList>
    </citation>
    <scope>NUCLEOTIDE SEQUENCE [LARGE SCALE GENOMIC DNA]</scope>
    <source>
        <strain evidence="7 8">HMF7856</strain>
    </source>
</reference>
<dbReference type="Proteomes" id="UP000429232">
    <property type="component" value="Chromosome"/>
</dbReference>
<dbReference type="CDD" id="cd07989">
    <property type="entry name" value="LPLAT_AGPAT-like"/>
    <property type="match status" value="1"/>
</dbReference>
<evidence type="ECO:0000313" key="7">
    <source>
        <dbReference type="EMBL" id="QQL49665.1"/>
    </source>
</evidence>
<dbReference type="SMART" id="SM00563">
    <property type="entry name" value="PlsC"/>
    <property type="match status" value="1"/>
</dbReference>
<sequence length="244" mass="27631">MRRIAGIILTPIHYLVFGLLLGIFEPVQRLVYKFGGYNAHKRIVDTLNACLTSTYYILFNRVTFKRLELPKGRSFIFVANHQSMYDISPLIWKLGPYHAKFISKIELANGIPSISYNLRVGGGANIDRKDPRQSINELMKLGSRMKENGWSTIIFPEGTRSKTGKVKAFQSAGIATILKKCPDALIVPIAVENSWKMVRYGMFPLSTFEHLKFTMLQPIEPQKGAVEEAVKHAENQIREFIGQA</sequence>
<dbReference type="SUPFAM" id="SSF69593">
    <property type="entry name" value="Glycerol-3-phosphate (1)-acyltransferase"/>
    <property type="match status" value="1"/>
</dbReference>